<dbReference type="AlphaFoldDB" id="A0AAD8F772"/>
<dbReference type="Proteomes" id="UP001233172">
    <property type="component" value="Unassembled WGS sequence"/>
</dbReference>
<comment type="caution">
    <text evidence="2">The sequence shown here is derived from an EMBL/GenBank/DDBJ whole genome shotgun (WGS) entry which is preliminary data.</text>
</comment>
<evidence type="ECO:0000313" key="2">
    <source>
        <dbReference type="EMBL" id="KAK0052579.1"/>
    </source>
</evidence>
<dbReference type="EMBL" id="JASAOG010000093">
    <property type="protein sequence ID" value="KAK0052579.1"/>
    <property type="molecule type" value="Genomic_DNA"/>
</dbReference>
<feature type="non-terminal residue" evidence="2">
    <location>
        <position position="64"/>
    </location>
</feature>
<keyword evidence="3" id="KW-1185">Reference proteome</keyword>
<organism evidence="2 3">
    <name type="scientific">Biomphalaria pfeifferi</name>
    <name type="common">Bloodfluke planorb</name>
    <name type="synonym">Freshwater snail</name>
    <dbReference type="NCBI Taxonomy" id="112525"/>
    <lineage>
        <taxon>Eukaryota</taxon>
        <taxon>Metazoa</taxon>
        <taxon>Spiralia</taxon>
        <taxon>Lophotrochozoa</taxon>
        <taxon>Mollusca</taxon>
        <taxon>Gastropoda</taxon>
        <taxon>Heterobranchia</taxon>
        <taxon>Euthyneura</taxon>
        <taxon>Panpulmonata</taxon>
        <taxon>Hygrophila</taxon>
        <taxon>Lymnaeoidea</taxon>
        <taxon>Planorbidae</taxon>
        <taxon>Biomphalaria</taxon>
    </lineage>
</organism>
<evidence type="ECO:0000256" key="1">
    <source>
        <dbReference type="SAM" id="MobiDB-lite"/>
    </source>
</evidence>
<gene>
    <name evidence="2" type="ORF">Bpfe_017938</name>
</gene>
<reference evidence="2" key="2">
    <citation type="submission" date="2023-04" db="EMBL/GenBank/DDBJ databases">
        <authorList>
            <person name="Bu L."/>
            <person name="Lu L."/>
            <person name="Laidemitt M.R."/>
            <person name="Zhang S.M."/>
            <person name="Mutuku M."/>
            <person name="Mkoji G."/>
            <person name="Steinauer M."/>
            <person name="Loker E.S."/>
        </authorList>
    </citation>
    <scope>NUCLEOTIDE SEQUENCE</scope>
    <source>
        <strain evidence="2">KasaAsao</strain>
        <tissue evidence="2">Whole Snail</tissue>
    </source>
</reference>
<protein>
    <submittedName>
        <fullName evidence="2">Uncharacterized protein</fullName>
    </submittedName>
</protein>
<feature type="region of interest" description="Disordered" evidence="1">
    <location>
        <begin position="1"/>
        <end position="23"/>
    </location>
</feature>
<reference evidence="2" key="1">
    <citation type="journal article" date="2023" name="PLoS Negl. Trop. Dis.">
        <title>A genome sequence for Biomphalaria pfeifferi, the major vector snail for the human-infecting parasite Schistosoma mansoni.</title>
        <authorList>
            <person name="Bu L."/>
            <person name="Lu L."/>
            <person name="Laidemitt M.R."/>
            <person name="Zhang S.M."/>
            <person name="Mutuku M."/>
            <person name="Mkoji G."/>
            <person name="Steinauer M."/>
            <person name="Loker E.S."/>
        </authorList>
    </citation>
    <scope>NUCLEOTIDE SEQUENCE</scope>
    <source>
        <strain evidence="2">KasaAsao</strain>
    </source>
</reference>
<accession>A0AAD8F772</accession>
<evidence type="ECO:0000313" key="3">
    <source>
        <dbReference type="Proteomes" id="UP001233172"/>
    </source>
</evidence>
<proteinExistence type="predicted"/>
<sequence length="64" mass="6848">LPKNDSPLLASAESENESSVPVVAEPENETPAFKAVKEEISGSRCGDMFMVLNVVVLDSQICPK</sequence>
<name>A0AAD8F772_BIOPF</name>